<evidence type="ECO:0000313" key="2">
    <source>
        <dbReference type="Proteomes" id="UP000179807"/>
    </source>
</evidence>
<dbReference type="EMBL" id="MLAK01001415">
    <property type="protein sequence ID" value="OHS93270.1"/>
    <property type="molecule type" value="Genomic_DNA"/>
</dbReference>
<keyword evidence="2" id="KW-1185">Reference proteome</keyword>
<organism evidence="1 2">
    <name type="scientific">Tritrichomonas foetus</name>
    <dbReference type="NCBI Taxonomy" id="1144522"/>
    <lineage>
        <taxon>Eukaryota</taxon>
        <taxon>Metamonada</taxon>
        <taxon>Parabasalia</taxon>
        <taxon>Tritrichomonadida</taxon>
        <taxon>Tritrichomonadidae</taxon>
        <taxon>Tritrichomonas</taxon>
    </lineage>
</organism>
<name>A0A1J4J0X5_9EUKA</name>
<dbReference type="GeneID" id="94830989"/>
<proteinExistence type="predicted"/>
<gene>
    <name evidence="1" type="ORF">TRFO_11874</name>
</gene>
<accession>A0A1J4J0X5</accession>
<comment type="caution">
    <text evidence="1">The sequence shown here is derived from an EMBL/GenBank/DDBJ whole genome shotgun (WGS) entry which is preliminary data.</text>
</comment>
<dbReference type="RefSeq" id="XP_068346407.1">
    <property type="nucleotide sequence ID" value="XM_068496285.1"/>
</dbReference>
<dbReference type="AlphaFoldDB" id="A0A1J4J0X5"/>
<dbReference type="VEuPathDB" id="TrichDB:TRFO_11874"/>
<reference evidence="1" key="1">
    <citation type="submission" date="2016-10" db="EMBL/GenBank/DDBJ databases">
        <authorList>
            <person name="Benchimol M."/>
            <person name="Almeida L.G."/>
            <person name="Vasconcelos A.T."/>
            <person name="Perreira-Neves A."/>
            <person name="Rosa I.A."/>
            <person name="Tasca T."/>
            <person name="Bogo M.R."/>
            <person name="de Souza W."/>
        </authorList>
    </citation>
    <scope>NUCLEOTIDE SEQUENCE [LARGE SCALE GENOMIC DNA]</scope>
    <source>
        <strain evidence="1">K</strain>
    </source>
</reference>
<dbReference type="OrthoDB" id="10436119at2759"/>
<dbReference type="Proteomes" id="UP000179807">
    <property type="component" value="Unassembled WGS sequence"/>
</dbReference>
<protein>
    <submittedName>
        <fullName evidence="1">Uncharacterized protein</fullName>
    </submittedName>
</protein>
<sequence length="322" mass="37419">MAGQRSTTLLEYIQKNSIDTIPDKDRVISILFHRIGTAISECYFGNINVLIISLLAELASVASLNHLMQPGLYESMYVLFLNNDVTCEKAVEFLDRFFDRPDIDNVLEDVIMVTIVNMANYSPPSPPFWRFMCKFMYKFGEKIEKMSDFSAVESSGLLPIFTRSLIWDYRNIYQHPPEKEHEEVFWLMWKSILTRYKEAILKNPVIINLNSDDKKDEKSEKNNEESDDFKDKDPVIQLFYGLMNEIRLSVYFSQKSAQKEGQYLSNTPLEVLKLLYQIDGDGLMSFLESQFESEQLRITLQALNNIAEGGHKSRVEQMLSKY</sequence>
<evidence type="ECO:0000313" key="1">
    <source>
        <dbReference type="EMBL" id="OHS93270.1"/>
    </source>
</evidence>